<name>A0A832H4U2_9CYAN</name>
<organism evidence="1">
    <name type="scientific">Oscillatoriales cyanobacterium SpSt-402</name>
    <dbReference type="NCBI Taxonomy" id="2282168"/>
    <lineage>
        <taxon>Bacteria</taxon>
        <taxon>Bacillati</taxon>
        <taxon>Cyanobacteriota</taxon>
        <taxon>Cyanophyceae</taxon>
        <taxon>Oscillatoriophycideae</taxon>
        <taxon>Oscillatoriales</taxon>
    </lineage>
</organism>
<comment type="caution">
    <text evidence="1">The sequence shown here is derived from an EMBL/GenBank/DDBJ whole genome shotgun (WGS) entry which is preliminary data.</text>
</comment>
<protein>
    <submittedName>
        <fullName evidence="1">Uncharacterized protein</fullName>
    </submittedName>
</protein>
<accession>A0A832H4U2</accession>
<dbReference type="AlphaFoldDB" id="A0A832H4U2"/>
<gene>
    <name evidence="1" type="ORF">ENR47_00135</name>
</gene>
<reference evidence="1" key="1">
    <citation type="journal article" date="2020" name="mSystems">
        <title>Genome- and Community-Level Interaction Insights into Carbon Utilization and Element Cycling Functions of Hydrothermarchaeota in Hydrothermal Sediment.</title>
        <authorList>
            <person name="Zhou Z."/>
            <person name="Liu Y."/>
            <person name="Xu W."/>
            <person name="Pan J."/>
            <person name="Luo Z.H."/>
            <person name="Li M."/>
        </authorList>
    </citation>
    <scope>NUCLEOTIDE SEQUENCE [LARGE SCALE GENOMIC DNA]</scope>
    <source>
        <strain evidence="1">SpSt-402</strain>
    </source>
</reference>
<dbReference type="EMBL" id="DSRD01000009">
    <property type="protein sequence ID" value="HGW92680.1"/>
    <property type="molecule type" value="Genomic_DNA"/>
</dbReference>
<sequence>MQPDEYAQQQQLEQEFQAIKLALQGTKFKLVPQSRRGWSWTVKTLGWNYKLSHEAEQWQVKPENTSLIYQELIGIVQNAVARAKNHRL</sequence>
<evidence type="ECO:0000313" key="1">
    <source>
        <dbReference type="EMBL" id="HGW92680.1"/>
    </source>
</evidence>
<proteinExistence type="predicted"/>